<dbReference type="Proteomes" id="UP001224890">
    <property type="component" value="Unassembled WGS sequence"/>
</dbReference>
<dbReference type="GeneID" id="85456916"/>
<gene>
    <name evidence="2" type="ORF">BDP55DRAFT_632198</name>
</gene>
<sequence>MVADLLEHAVSNSASRLDLTMACDGLELRRVEWPIPQSEKVLGSKSSRYTACSSPHSTKQAELEQAKKKKVSNKFVRLNPQMALTHEFKVEVSCCDSALVDHNMLRLQIPCRYHPIKGKMAERSKALASGASQVIGVGSNPTLVKFLPRSHEGVSGDNSFLSRLERHDAKGTFPND</sequence>
<dbReference type="AlphaFoldDB" id="A0AAJ0EXT2"/>
<reference evidence="2" key="1">
    <citation type="submission" date="2021-06" db="EMBL/GenBank/DDBJ databases">
        <title>Comparative genomics, transcriptomics and evolutionary studies reveal genomic signatures of adaptation to plant cell wall in hemibiotrophic fungi.</title>
        <authorList>
            <consortium name="DOE Joint Genome Institute"/>
            <person name="Baroncelli R."/>
            <person name="Diaz J.F."/>
            <person name="Benocci T."/>
            <person name="Peng M."/>
            <person name="Battaglia E."/>
            <person name="Haridas S."/>
            <person name="Andreopoulos W."/>
            <person name="Labutti K."/>
            <person name="Pangilinan J."/>
            <person name="Floch G.L."/>
            <person name="Makela M.R."/>
            <person name="Henrissat B."/>
            <person name="Grigoriev I.V."/>
            <person name="Crouch J.A."/>
            <person name="De Vries R.P."/>
            <person name="Sukno S.A."/>
            <person name="Thon M.R."/>
        </authorList>
    </citation>
    <scope>NUCLEOTIDE SEQUENCE</scope>
    <source>
        <strain evidence="2">CBS 193.32</strain>
    </source>
</reference>
<dbReference type="EMBL" id="JAHMHR010000021">
    <property type="protein sequence ID" value="KAK1675520.1"/>
    <property type="molecule type" value="Genomic_DNA"/>
</dbReference>
<comment type="caution">
    <text evidence="2">The sequence shown here is derived from an EMBL/GenBank/DDBJ whole genome shotgun (WGS) entry which is preliminary data.</text>
</comment>
<organism evidence="2 3">
    <name type="scientific">Colletotrichum godetiae</name>
    <dbReference type="NCBI Taxonomy" id="1209918"/>
    <lineage>
        <taxon>Eukaryota</taxon>
        <taxon>Fungi</taxon>
        <taxon>Dikarya</taxon>
        <taxon>Ascomycota</taxon>
        <taxon>Pezizomycotina</taxon>
        <taxon>Sordariomycetes</taxon>
        <taxon>Hypocreomycetidae</taxon>
        <taxon>Glomerellales</taxon>
        <taxon>Glomerellaceae</taxon>
        <taxon>Colletotrichum</taxon>
        <taxon>Colletotrichum acutatum species complex</taxon>
    </lineage>
</organism>
<dbReference type="RefSeq" id="XP_060429523.1">
    <property type="nucleotide sequence ID" value="XM_060572390.1"/>
</dbReference>
<proteinExistence type="predicted"/>
<accession>A0AAJ0EXT2</accession>
<evidence type="ECO:0000313" key="2">
    <source>
        <dbReference type="EMBL" id="KAK1675520.1"/>
    </source>
</evidence>
<keyword evidence="3" id="KW-1185">Reference proteome</keyword>
<evidence type="ECO:0000256" key="1">
    <source>
        <dbReference type="SAM" id="MobiDB-lite"/>
    </source>
</evidence>
<evidence type="ECO:0000313" key="3">
    <source>
        <dbReference type="Proteomes" id="UP001224890"/>
    </source>
</evidence>
<name>A0AAJ0EXT2_9PEZI</name>
<feature type="region of interest" description="Disordered" evidence="1">
    <location>
        <begin position="152"/>
        <end position="176"/>
    </location>
</feature>
<protein>
    <submittedName>
        <fullName evidence="2">Uncharacterized protein</fullName>
    </submittedName>
</protein>